<comment type="subcellular location">
    <subcellularLocation>
        <location evidence="1">Mitochondrion outer membrane</location>
        <topology evidence="1">Multi-pass membrane protein</topology>
    </subcellularLocation>
</comment>
<keyword evidence="5" id="KW-0472">Membrane</keyword>
<organism evidence="7 8">
    <name type="scientific">Diabrotica balteata</name>
    <name type="common">Banded cucumber beetle</name>
    <dbReference type="NCBI Taxonomy" id="107213"/>
    <lineage>
        <taxon>Eukaryota</taxon>
        <taxon>Metazoa</taxon>
        <taxon>Ecdysozoa</taxon>
        <taxon>Arthropoda</taxon>
        <taxon>Hexapoda</taxon>
        <taxon>Insecta</taxon>
        <taxon>Pterygota</taxon>
        <taxon>Neoptera</taxon>
        <taxon>Endopterygota</taxon>
        <taxon>Coleoptera</taxon>
        <taxon>Polyphaga</taxon>
        <taxon>Cucujiformia</taxon>
        <taxon>Chrysomeloidea</taxon>
        <taxon>Chrysomelidae</taxon>
        <taxon>Galerucinae</taxon>
        <taxon>Diabroticina</taxon>
        <taxon>Diabroticites</taxon>
        <taxon>Diabrotica</taxon>
    </lineage>
</organism>
<dbReference type="Pfam" id="PF04930">
    <property type="entry name" value="FUN14"/>
    <property type="match status" value="1"/>
</dbReference>
<evidence type="ECO:0000256" key="6">
    <source>
        <dbReference type="SAM" id="MobiDB-lite"/>
    </source>
</evidence>
<reference evidence="7" key="1">
    <citation type="submission" date="2022-01" db="EMBL/GenBank/DDBJ databases">
        <authorList>
            <person name="King R."/>
        </authorList>
    </citation>
    <scope>NUCLEOTIDE SEQUENCE</scope>
</reference>
<evidence type="ECO:0000256" key="5">
    <source>
        <dbReference type="ARBA" id="ARBA00023136"/>
    </source>
</evidence>
<dbReference type="AlphaFoldDB" id="A0A9N9SS25"/>
<evidence type="ECO:0000256" key="1">
    <source>
        <dbReference type="ARBA" id="ARBA00004374"/>
    </source>
</evidence>
<keyword evidence="8" id="KW-1185">Reference proteome</keyword>
<evidence type="ECO:0000313" key="7">
    <source>
        <dbReference type="EMBL" id="CAG9828246.1"/>
    </source>
</evidence>
<dbReference type="GO" id="GO:0000422">
    <property type="term" value="P:autophagy of mitochondrion"/>
    <property type="evidence" value="ECO:0007669"/>
    <property type="project" value="TreeGrafter"/>
</dbReference>
<comment type="similarity">
    <text evidence="2">Belongs to the FUN14 family.</text>
</comment>
<dbReference type="OrthoDB" id="163794at2759"/>
<evidence type="ECO:0000313" key="8">
    <source>
        <dbReference type="Proteomes" id="UP001153709"/>
    </source>
</evidence>
<proteinExistence type="inferred from homology"/>
<sequence>MPVIIKKENPSSDSSKKAMGDVEGAKSAIKRFIGDVSKSSASKQIILGASSGWVTGFLSMRVGKTAAMALGGGIILLQIANEKGYIKVNWDKVNRNIDQVADKVEEQLTGEAVTWMDKGERFVDRKLDQAKDVVKKGQKKAKRWYSGNNCQLKEVHIFMISFVAGVAIGIGTS</sequence>
<evidence type="ECO:0000256" key="4">
    <source>
        <dbReference type="ARBA" id="ARBA00022989"/>
    </source>
</evidence>
<dbReference type="EMBL" id="OU898285">
    <property type="protein sequence ID" value="CAG9828246.1"/>
    <property type="molecule type" value="Genomic_DNA"/>
</dbReference>
<dbReference type="PANTHER" id="PTHR21346:SF0">
    <property type="entry name" value="RE45833P"/>
    <property type="match status" value="1"/>
</dbReference>
<dbReference type="GO" id="GO:0005741">
    <property type="term" value="C:mitochondrial outer membrane"/>
    <property type="evidence" value="ECO:0007669"/>
    <property type="project" value="UniProtKB-SubCell"/>
</dbReference>
<dbReference type="InterPro" id="IPR007014">
    <property type="entry name" value="FUN14"/>
</dbReference>
<dbReference type="Proteomes" id="UP001153709">
    <property type="component" value="Chromosome 10"/>
</dbReference>
<gene>
    <name evidence="7" type="ORF">DIABBA_LOCUS2173</name>
</gene>
<evidence type="ECO:0000256" key="2">
    <source>
        <dbReference type="ARBA" id="ARBA00009160"/>
    </source>
</evidence>
<evidence type="ECO:0008006" key="9">
    <source>
        <dbReference type="Google" id="ProtNLM"/>
    </source>
</evidence>
<feature type="region of interest" description="Disordered" evidence="6">
    <location>
        <begin position="1"/>
        <end position="20"/>
    </location>
</feature>
<accession>A0A9N9SS25</accession>
<evidence type="ECO:0000256" key="3">
    <source>
        <dbReference type="ARBA" id="ARBA00022692"/>
    </source>
</evidence>
<keyword evidence="3" id="KW-0812">Transmembrane</keyword>
<keyword evidence="4" id="KW-1133">Transmembrane helix</keyword>
<dbReference type="PANTHER" id="PTHR21346">
    <property type="entry name" value="FUN14 DOMAIN CONTAINING"/>
    <property type="match status" value="1"/>
</dbReference>
<name>A0A9N9SS25_DIABA</name>
<protein>
    <recommendedName>
        <fullName evidence="9">FUN14 domain-containing protein 1</fullName>
    </recommendedName>
</protein>